<name>A0ABQ8KQK5_9APHY</name>
<dbReference type="PROSITE" id="PS00061">
    <property type="entry name" value="ADH_SHORT"/>
    <property type="match status" value="1"/>
</dbReference>
<protein>
    <recommendedName>
        <fullName evidence="7">NAD(P)-binding protein</fullName>
    </recommendedName>
</protein>
<dbReference type="InterPro" id="IPR020904">
    <property type="entry name" value="Sc_DH/Rdtase_CS"/>
</dbReference>
<organism evidence="5 6">
    <name type="scientific">Rhodofomes roseus</name>
    <dbReference type="NCBI Taxonomy" id="34475"/>
    <lineage>
        <taxon>Eukaryota</taxon>
        <taxon>Fungi</taxon>
        <taxon>Dikarya</taxon>
        <taxon>Basidiomycota</taxon>
        <taxon>Agaricomycotina</taxon>
        <taxon>Agaricomycetes</taxon>
        <taxon>Polyporales</taxon>
        <taxon>Rhodofomes</taxon>
    </lineage>
</organism>
<evidence type="ECO:0000313" key="5">
    <source>
        <dbReference type="EMBL" id="KAH9840906.1"/>
    </source>
</evidence>
<evidence type="ECO:0000313" key="6">
    <source>
        <dbReference type="Proteomes" id="UP000814176"/>
    </source>
</evidence>
<evidence type="ECO:0008006" key="7">
    <source>
        <dbReference type="Google" id="ProtNLM"/>
    </source>
</evidence>
<dbReference type="InterPro" id="IPR051911">
    <property type="entry name" value="SDR_oxidoreductase"/>
</dbReference>
<evidence type="ECO:0000256" key="3">
    <source>
        <dbReference type="ARBA" id="ARBA00023002"/>
    </source>
</evidence>
<comment type="caution">
    <text evidence="5">The sequence shown here is derived from an EMBL/GenBank/DDBJ whole genome shotgun (WGS) entry which is preliminary data.</text>
</comment>
<evidence type="ECO:0000256" key="1">
    <source>
        <dbReference type="ARBA" id="ARBA00006484"/>
    </source>
</evidence>
<dbReference type="InterPro" id="IPR036291">
    <property type="entry name" value="NAD(P)-bd_dom_sf"/>
</dbReference>
<dbReference type="PRINTS" id="PR00080">
    <property type="entry name" value="SDRFAMILY"/>
</dbReference>
<dbReference type="PANTHER" id="PTHR43976">
    <property type="entry name" value="SHORT CHAIN DEHYDROGENASE"/>
    <property type="match status" value="1"/>
</dbReference>
<dbReference type="Gene3D" id="3.40.50.720">
    <property type="entry name" value="NAD(P)-binding Rossmann-like Domain"/>
    <property type="match status" value="1"/>
</dbReference>
<comment type="similarity">
    <text evidence="1 4">Belongs to the short-chain dehydrogenases/reductases (SDR) family.</text>
</comment>
<keyword evidence="6" id="KW-1185">Reference proteome</keyword>
<accession>A0ABQ8KQK5</accession>
<dbReference type="GeneID" id="72003577"/>
<dbReference type="EMBL" id="JADCUA010000004">
    <property type="protein sequence ID" value="KAH9840906.1"/>
    <property type="molecule type" value="Genomic_DNA"/>
</dbReference>
<dbReference type="CDD" id="cd05374">
    <property type="entry name" value="17beta-HSD-like_SDR_c"/>
    <property type="match status" value="1"/>
</dbReference>
<proteinExistence type="inferred from homology"/>
<dbReference type="RefSeq" id="XP_047782372.1">
    <property type="nucleotide sequence ID" value="XM_047922845.1"/>
</dbReference>
<evidence type="ECO:0000256" key="4">
    <source>
        <dbReference type="RuleBase" id="RU000363"/>
    </source>
</evidence>
<dbReference type="PRINTS" id="PR00081">
    <property type="entry name" value="GDHRDH"/>
</dbReference>
<evidence type="ECO:0000256" key="2">
    <source>
        <dbReference type="ARBA" id="ARBA00022857"/>
    </source>
</evidence>
<dbReference type="SUPFAM" id="SSF51735">
    <property type="entry name" value="NAD(P)-binding Rossmann-fold domains"/>
    <property type="match status" value="1"/>
</dbReference>
<keyword evidence="3" id="KW-0560">Oxidoreductase</keyword>
<reference evidence="5 6" key="1">
    <citation type="journal article" date="2021" name="Environ. Microbiol.">
        <title>Gene family expansions and transcriptome signatures uncover fungal adaptations to wood decay.</title>
        <authorList>
            <person name="Hage H."/>
            <person name="Miyauchi S."/>
            <person name="Viragh M."/>
            <person name="Drula E."/>
            <person name="Min B."/>
            <person name="Chaduli D."/>
            <person name="Navarro D."/>
            <person name="Favel A."/>
            <person name="Norest M."/>
            <person name="Lesage-Meessen L."/>
            <person name="Balint B."/>
            <person name="Merenyi Z."/>
            <person name="de Eugenio L."/>
            <person name="Morin E."/>
            <person name="Martinez A.T."/>
            <person name="Baldrian P."/>
            <person name="Stursova M."/>
            <person name="Martinez M.J."/>
            <person name="Novotny C."/>
            <person name="Magnuson J.K."/>
            <person name="Spatafora J.W."/>
            <person name="Maurice S."/>
            <person name="Pangilinan J."/>
            <person name="Andreopoulos W."/>
            <person name="LaButti K."/>
            <person name="Hundley H."/>
            <person name="Na H."/>
            <person name="Kuo A."/>
            <person name="Barry K."/>
            <person name="Lipzen A."/>
            <person name="Henrissat B."/>
            <person name="Riley R."/>
            <person name="Ahrendt S."/>
            <person name="Nagy L.G."/>
            <person name="Grigoriev I.V."/>
            <person name="Martin F."/>
            <person name="Rosso M.N."/>
        </authorList>
    </citation>
    <scope>NUCLEOTIDE SEQUENCE [LARGE SCALE GENOMIC DNA]</scope>
    <source>
        <strain evidence="5 6">CIRM-BRFM 1785</strain>
    </source>
</reference>
<dbReference type="PANTHER" id="PTHR43976:SF16">
    <property type="entry name" value="SHORT-CHAIN DEHYDROGENASE_REDUCTASE FAMILY PROTEIN"/>
    <property type="match status" value="1"/>
</dbReference>
<dbReference type="Pfam" id="PF00106">
    <property type="entry name" value="adh_short"/>
    <property type="match status" value="1"/>
</dbReference>
<gene>
    <name evidence="5" type="ORF">C8Q71DRAFT_742204</name>
</gene>
<dbReference type="InterPro" id="IPR002347">
    <property type="entry name" value="SDR_fam"/>
</dbReference>
<dbReference type="Proteomes" id="UP000814176">
    <property type="component" value="Unassembled WGS sequence"/>
</dbReference>
<sequence length="287" mass="31665">MEETYQPEVWFITGTSSGLGECLVRSVLSRGDCVIATVRQLEKFKLKDVDHTRLHVLELDVTDTEENIARVVSEGTAKWGRIDILVNNAGIIPKALTEEGGSKAGMETFQTNFFGQVNVTNAVLPYMRERRSGTIVNIGSRSAWIDIPAYAWYTSSKAALHAYTTTLANEVAGFGIRVVLAIPGGFKTANVLDGPDLTNKALPEYDELRSRVRVSTQQAWDQWKGSGDPAKAMEFLVDVLKGEGRAKGRKAPLWLVLGQGTYDRGRAYCKSLTETMDAWEDVAKDLD</sequence>
<keyword evidence="2" id="KW-0521">NADP</keyword>